<reference evidence="4" key="1">
    <citation type="journal article" date="2013" name="Nature">
        <title>Pan genome of the phytoplankton Emiliania underpins its global distribution.</title>
        <authorList>
            <person name="Read B.A."/>
            <person name="Kegel J."/>
            <person name="Klute M.J."/>
            <person name="Kuo A."/>
            <person name="Lefebvre S.C."/>
            <person name="Maumus F."/>
            <person name="Mayer C."/>
            <person name="Miller J."/>
            <person name="Monier A."/>
            <person name="Salamov A."/>
            <person name="Young J."/>
            <person name="Aguilar M."/>
            <person name="Claverie J.M."/>
            <person name="Frickenhaus S."/>
            <person name="Gonzalez K."/>
            <person name="Herman E.K."/>
            <person name="Lin Y.C."/>
            <person name="Napier J."/>
            <person name="Ogata H."/>
            <person name="Sarno A.F."/>
            <person name="Shmutz J."/>
            <person name="Schroeder D."/>
            <person name="de Vargas C."/>
            <person name="Verret F."/>
            <person name="von Dassow P."/>
            <person name="Valentin K."/>
            <person name="Van de Peer Y."/>
            <person name="Wheeler G."/>
            <person name="Dacks J.B."/>
            <person name="Delwiche C.F."/>
            <person name="Dyhrman S.T."/>
            <person name="Glockner G."/>
            <person name="John U."/>
            <person name="Richards T."/>
            <person name="Worden A.Z."/>
            <person name="Zhang X."/>
            <person name="Grigoriev I.V."/>
            <person name="Allen A.E."/>
            <person name="Bidle K."/>
            <person name="Borodovsky M."/>
            <person name="Bowler C."/>
            <person name="Brownlee C."/>
            <person name="Cock J.M."/>
            <person name="Elias M."/>
            <person name="Gladyshev V.N."/>
            <person name="Groth M."/>
            <person name="Guda C."/>
            <person name="Hadaegh A."/>
            <person name="Iglesias-Rodriguez M.D."/>
            <person name="Jenkins J."/>
            <person name="Jones B.M."/>
            <person name="Lawson T."/>
            <person name="Leese F."/>
            <person name="Lindquist E."/>
            <person name="Lobanov A."/>
            <person name="Lomsadze A."/>
            <person name="Malik S.B."/>
            <person name="Marsh M.E."/>
            <person name="Mackinder L."/>
            <person name="Mock T."/>
            <person name="Mueller-Roeber B."/>
            <person name="Pagarete A."/>
            <person name="Parker M."/>
            <person name="Probert I."/>
            <person name="Quesneville H."/>
            <person name="Raines C."/>
            <person name="Rensing S.A."/>
            <person name="Riano-Pachon D.M."/>
            <person name="Richier S."/>
            <person name="Rokitta S."/>
            <person name="Shiraiwa Y."/>
            <person name="Soanes D.M."/>
            <person name="van der Giezen M."/>
            <person name="Wahlund T.M."/>
            <person name="Williams B."/>
            <person name="Wilson W."/>
            <person name="Wolfe G."/>
            <person name="Wurch L.L."/>
        </authorList>
    </citation>
    <scope>NUCLEOTIDE SEQUENCE</scope>
</reference>
<dbReference type="HOGENOM" id="CLU_531501_0_0_1"/>
<feature type="compositionally biased region" description="Low complexity" evidence="1">
    <location>
        <begin position="219"/>
        <end position="241"/>
    </location>
</feature>
<organism evidence="3 4">
    <name type="scientific">Emiliania huxleyi (strain CCMP1516)</name>
    <dbReference type="NCBI Taxonomy" id="280463"/>
    <lineage>
        <taxon>Eukaryota</taxon>
        <taxon>Haptista</taxon>
        <taxon>Haptophyta</taxon>
        <taxon>Prymnesiophyceae</taxon>
        <taxon>Isochrysidales</taxon>
        <taxon>Noelaerhabdaceae</taxon>
        <taxon>Emiliania</taxon>
    </lineage>
</organism>
<feature type="region of interest" description="Disordered" evidence="1">
    <location>
        <begin position="405"/>
        <end position="539"/>
    </location>
</feature>
<name>A0A0D3IWZ6_EMIH1</name>
<accession>A0A0D3IWZ6</accession>
<dbReference type="PaxDb" id="2903-EOD15781"/>
<feature type="compositionally biased region" description="Low complexity" evidence="1">
    <location>
        <begin position="326"/>
        <end position="344"/>
    </location>
</feature>
<dbReference type="EnsemblProtists" id="EOD15781">
    <property type="protein sequence ID" value="EOD15781"/>
    <property type="gene ID" value="EMIHUDRAFT_119270"/>
</dbReference>
<dbReference type="AlphaFoldDB" id="A0A0D3IWZ6"/>
<keyword evidence="2" id="KW-0732">Signal</keyword>
<keyword evidence="4" id="KW-1185">Reference proteome</keyword>
<dbReference type="KEGG" id="ehx:EMIHUDRAFT_119270"/>
<feature type="compositionally biased region" description="Basic and acidic residues" evidence="1">
    <location>
        <begin position="464"/>
        <end position="501"/>
    </location>
</feature>
<feature type="region of interest" description="Disordered" evidence="1">
    <location>
        <begin position="108"/>
        <end position="139"/>
    </location>
</feature>
<feature type="chain" id="PRO_5044216204" evidence="2">
    <location>
        <begin position="24"/>
        <end position="560"/>
    </location>
</feature>
<feature type="region of interest" description="Disordered" evidence="1">
    <location>
        <begin position="326"/>
        <end position="364"/>
    </location>
</feature>
<evidence type="ECO:0000256" key="2">
    <source>
        <dbReference type="SAM" id="SignalP"/>
    </source>
</evidence>
<feature type="compositionally biased region" description="Basic and acidic residues" evidence="1">
    <location>
        <begin position="516"/>
        <end position="539"/>
    </location>
</feature>
<reference evidence="3" key="2">
    <citation type="submission" date="2024-10" db="UniProtKB">
        <authorList>
            <consortium name="EnsemblProtists"/>
        </authorList>
    </citation>
    <scope>IDENTIFICATION</scope>
</reference>
<dbReference type="Proteomes" id="UP000013827">
    <property type="component" value="Unassembled WGS sequence"/>
</dbReference>
<evidence type="ECO:0000313" key="3">
    <source>
        <dbReference type="EnsemblProtists" id="EOD15781"/>
    </source>
</evidence>
<proteinExistence type="predicted"/>
<feature type="compositionally biased region" description="Low complexity" evidence="1">
    <location>
        <begin position="111"/>
        <end position="130"/>
    </location>
</feature>
<evidence type="ECO:0000256" key="1">
    <source>
        <dbReference type="SAM" id="MobiDB-lite"/>
    </source>
</evidence>
<sequence>MLLRVLCLAGLGLALPASPGADADFDIDAHFSRYILGKLFYYNGTSQRTPNGDRLVYGRRGRVVGYSDDFLFMRFPGNKDTVPCKGESYTRAEFRAFYGSLEQWHAAAPLSSGSSGTPQSGGAAAGSSDSPYPRASALPPGWSKITDYGKIKGYRGPDGKKVTTKRAAWRLHEEAAEETGASSETKEVEVEVDEEDGPDCGVAPPPRPAAPPPPRPAERAAPLSAAPPSELAARAAATSAAYGALTPPRKRQKTGGAGGSSTSGGGVSEDAMLAAAAAADPQEIVTAIVCDGCEAAFELPPGELVPDGDWFCAACKSAEPQGAAATASATGASSSAAASGAQRQAPPPPPRPPPQKLPPKLGVGARVRVKGKGYGIVLKQERDGDWLTVQLDSTGGPIKAQSTAVFATGEGQEASAPAGGEAARSGGTPSKPDGPPSPSATAEHQAELDEVRREAAAEAAARVAAEERSAALERRAQVAEEKSVEFERREKEEKAAREAAEAKLSAAEEELASQKAAREEEKEAREAAERRLAEERESSAAEIAALKMDTEILWRRNLQN</sequence>
<feature type="compositionally biased region" description="Basic and acidic residues" evidence="1">
    <location>
        <begin position="444"/>
        <end position="456"/>
    </location>
</feature>
<dbReference type="GeneID" id="17261925"/>
<feature type="signal peptide" evidence="2">
    <location>
        <begin position="1"/>
        <end position="23"/>
    </location>
</feature>
<evidence type="ECO:0000313" key="4">
    <source>
        <dbReference type="Proteomes" id="UP000013827"/>
    </source>
</evidence>
<feature type="compositionally biased region" description="Pro residues" evidence="1">
    <location>
        <begin position="345"/>
        <end position="357"/>
    </location>
</feature>
<feature type="compositionally biased region" description="Gly residues" evidence="1">
    <location>
        <begin position="255"/>
        <end position="265"/>
    </location>
</feature>
<dbReference type="RefSeq" id="XP_005768210.1">
    <property type="nucleotide sequence ID" value="XM_005768153.1"/>
</dbReference>
<feature type="compositionally biased region" description="Pro residues" evidence="1">
    <location>
        <begin position="203"/>
        <end position="215"/>
    </location>
</feature>
<feature type="region of interest" description="Disordered" evidence="1">
    <location>
        <begin position="173"/>
        <end position="265"/>
    </location>
</feature>
<protein>
    <submittedName>
        <fullName evidence="3">Uncharacterized protein</fullName>
    </submittedName>
</protein>